<dbReference type="STRING" id="10116.ENSRNOP00000068235"/>
<evidence type="ECO:0000313" key="4">
    <source>
        <dbReference type="Proteomes" id="UP000002494"/>
    </source>
</evidence>
<evidence type="ECO:0000313" key="5">
    <source>
        <dbReference type="RGD" id="1591778"/>
    </source>
</evidence>
<dbReference type="InterPro" id="IPR051244">
    <property type="entry name" value="TCAF"/>
</dbReference>
<keyword evidence="1" id="KW-1133">Transmembrane helix</keyword>
<dbReference type="RGD" id="402155632">
    <property type="gene designation" value="LOC134486765"/>
</dbReference>
<accession>D3ZEW3</accession>
<dbReference type="Ensembl" id="ENSRNOT00000050392.5">
    <property type="protein sequence ID" value="ENSRNOP00000050765.5"/>
    <property type="gene ID" value="ENSRNOG00000066894.2"/>
</dbReference>
<dbReference type="InParanoid" id="D3ZEW3"/>
<dbReference type="Gene3D" id="1.10.390.30">
    <property type="entry name" value="Peptidase M60, enhancin-like domain 3"/>
    <property type="match status" value="1"/>
</dbReference>
<feature type="domain" description="Peptidase M60" evidence="2">
    <location>
        <begin position="461"/>
        <end position="767"/>
    </location>
</feature>
<dbReference type="InterPro" id="IPR042279">
    <property type="entry name" value="Pep_M60_3"/>
</dbReference>
<dbReference type="PaxDb" id="10116-ENSRNOP00000068235"/>
<dbReference type="VEuPathDB" id="HostDB:ENSRNOG00000066894"/>
<proteinExistence type="evidence at protein level"/>
<dbReference type="PeptideAtlas" id="D3ZEW3"/>
<dbReference type="Bgee" id="ENSRNOG00000030222">
    <property type="expression patterns" value="Expressed in esophagus and 16 other cell types or tissues"/>
</dbReference>
<keyword evidence="1" id="KW-0812">Transmembrane</keyword>
<keyword evidence="4" id="KW-1185">Reference proteome</keyword>
<dbReference type="eggNOG" id="ENOG502QQUS">
    <property type="taxonomic scope" value="Eukaryota"/>
</dbReference>
<keyword evidence="6" id="KW-1267">Proteomics identification</keyword>
<dbReference type="PANTHER" id="PTHR15730">
    <property type="entry name" value="EXPERIMENTAL AUTOIMMUNE PROSTATITIS ANTIGEN 2-RELATED"/>
    <property type="match status" value="1"/>
</dbReference>
<name>D3ZEW3_RAT</name>
<dbReference type="AlphaFoldDB" id="D3ZEW3"/>
<dbReference type="Gene3D" id="3.40.390.80">
    <property type="entry name" value="Peptidase M60, enhancin-like domain 2"/>
    <property type="match status" value="1"/>
</dbReference>
<dbReference type="GeneTree" id="ENSGT00390000017365"/>
<dbReference type="AGR" id="RGD:1591778"/>
<dbReference type="Proteomes" id="UP000002494">
    <property type="component" value="Chromosome 4"/>
</dbReference>
<protein>
    <submittedName>
        <fullName evidence="3">TRPM8 channel associated factor 2C</fullName>
    </submittedName>
</protein>
<reference evidence="3" key="3">
    <citation type="submission" date="2025-09" db="UniProtKB">
        <authorList>
            <consortium name="Ensembl"/>
        </authorList>
    </citation>
    <scope>IDENTIFICATION</scope>
    <source>
        <strain evidence="3">Brown Norway</strain>
    </source>
</reference>
<dbReference type="InterPro" id="IPR031161">
    <property type="entry name" value="Peptidase_M60_dom"/>
</dbReference>
<dbReference type="UCSC" id="RGD:1591778">
    <property type="organism name" value="rat"/>
</dbReference>
<organism evidence="3 4">
    <name type="scientific">Rattus norvegicus</name>
    <name type="common">Rat</name>
    <dbReference type="NCBI Taxonomy" id="10116"/>
    <lineage>
        <taxon>Eukaryota</taxon>
        <taxon>Metazoa</taxon>
        <taxon>Chordata</taxon>
        <taxon>Craniata</taxon>
        <taxon>Vertebrata</taxon>
        <taxon>Euteleostomi</taxon>
        <taxon>Mammalia</taxon>
        <taxon>Eutheria</taxon>
        <taxon>Euarchontoglires</taxon>
        <taxon>Glires</taxon>
        <taxon>Rodentia</taxon>
        <taxon>Myomorpha</taxon>
        <taxon>Muroidea</taxon>
        <taxon>Muridae</taxon>
        <taxon>Murinae</taxon>
        <taxon>Rattus</taxon>
    </lineage>
</organism>
<feature type="transmembrane region" description="Helical" evidence="1">
    <location>
        <begin position="781"/>
        <end position="798"/>
    </location>
</feature>
<reference evidence="3" key="2">
    <citation type="submission" date="2025-08" db="UniProtKB">
        <authorList>
            <consortium name="Ensembl"/>
        </authorList>
    </citation>
    <scope>IDENTIFICATION</scope>
    <source>
        <strain evidence="3">Brown Norway</strain>
    </source>
</reference>
<dbReference type="SUPFAM" id="SSF52317">
    <property type="entry name" value="Class I glutamine amidotransferase-like"/>
    <property type="match status" value="1"/>
</dbReference>
<reference evidence="3" key="1">
    <citation type="submission" date="2024-01" db="EMBL/GenBank/DDBJ databases">
        <title>GRCr8: a new rat reference genome assembly contstructed from accurate long reads and long range scaffolding.</title>
        <authorList>
            <person name="Doris P.A."/>
            <person name="Kalbfleisch T."/>
            <person name="Li K."/>
            <person name="Howe K."/>
            <person name="Wood J."/>
        </authorList>
    </citation>
    <scope>NUCLEOTIDE SEQUENCE [LARGE SCALE GENOMIC DNA]</scope>
    <source>
        <strain evidence="3">Brown Norway</strain>
    </source>
</reference>
<dbReference type="PROSITE" id="PS51723">
    <property type="entry name" value="PEPTIDASE_M60"/>
    <property type="match status" value="1"/>
</dbReference>
<dbReference type="SMART" id="SM01276">
    <property type="entry name" value="M60-like"/>
    <property type="match status" value="1"/>
</dbReference>
<evidence type="ECO:0000259" key="2">
    <source>
        <dbReference type="PROSITE" id="PS51723"/>
    </source>
</evidence>
<gene>
    <name evidence="5" type="primary">Tcaf2c</name>
    <name evidence="3" type="synonym">LOC134486765</name>
</gene>
<sequence>MATTPDAAFEALMNGVTSWDLPKEFTPSELLLIGEAAFPVMVNDKGQVLIAASFYGQGRLVVLSHEGYLLHAGLAPFLLNAVSWLCPSPEAPIAVHSSLASLVNILRDSGVNALVQPEPGEALGVFCIDAYNDTLTEKLVQFVKHGGGLLIGGQACNWASQQGSDKVLFSFPGNQVTSVAGVYFTDVYGGINRFKVSKKVPKIPLHIRCWEELRRDQEQLLDGISMLDIRTGGVPSQLLVHGSLAFPVGLDNSFLSCFLAAARYGCGRVVLAAHEAMLCAPKMEPFLLNAIRWLSRDQGKTIGVNKSLKNLNSLLLKHGVKCSLESHLTSDMGVYCCVAYSDQDAKKIQEFVAEGGGLLIGGQSWWWASQNQGSSALRSFPGNVVLNPFGLSILPQTISPGCFPVLPIDIRNYHFRRALSEFQAMVNHKGGNLEKKYFGKLGVDGAGFLQIPAKGVPAYISVHRILRKMLRQAGLPAVSKNNPVSSQSCEAALLCLATELAHSGTDCSQIAHNHGTQTCSSDLCSSEHPITVEINGTNTGMKWAENAQSILGLGERGNGWQVLCCLFLGKTSLEEWKSCMQKNLGPWGELATDSVILTVPTESLKNLEDPAPLLQLWDEIMKAVAKLAAQPFPFERPERIVTDVQISNGWMHSGYPIMCHVESVQELVSLADIRSKGLWGPIHELGHNQQRSGWEFRPHTTEATCNLWSVYVHETVLGIPRAQAHPQLKPEEREKRIKEHLQKGAPLSDWKVWTALETYLQLQEVFGWEPFMNLFAEYQCIGLFPLILLVSLGSFLAHEKH</sequence>
<dbReference type="RGD" id="1591778">
    <property type="gene designation" value="Tcaf2c"/>
</dbReference>
<dbReference type="HOGENOM" id="CLU_011215_0_0_1"/>
<keyword evidence="1" id="KW-0472">Membrane</keyword>
<evidence type="ECO:0000256" key="1">
    <source>
        <dbReference type="SAM" id="Phobius"/>
    </source>
</evidence>
<dbReference type="InterPro" id="IPR029062">
    <property type="entry name" value="Class_I_gatase-like"/>
</dbReference>
<dbReference type="PANTHER" id="PTHR15730:SF4">
    <property type="entry name" value="TRPM8 CHANNEL-ASSOCIATED FACTOR 2"/>
    <property type="match status" value="1"/>
</dbReference>
<evidence type="ECO:0000313" key="3">
    <source>
        <dbReference type="Ensembl" id="ENSRNOP00000050765.5"/>
    </source>
</evidence>
<evidence type="ECO:0007829" key="6">
    <source>
        <dbReference type="PeptideAtlas" id="D3ZEW3"/>
    </source>
</evidence>
<dbReference type="Pfam" id="PF13402">
    <property type="entry name" value="Peptidase_M60"/>
    <property type="match status" value="1"/>
</dbReference>